<dbReference type="STRING" id="133381.A0A2T9Z9X2"/>
<gene>
    <name evidence="2" type="ORF">BB560_004172</name>
</gene>
<keyword evidence="3" id="KW-1185">Reference proteome</keyword>
<evidence type="ECO:0000256" key="1">
    <source>
        <dbReference type="SAM" id="MobiDB-lite"/>
    </source>
</evidence>
<dbReference type="AlphaFoldDB" id="A0A2T9Z9X2"/>
<accession>A0A2T9Z9X2</accession>
<sequence>MDSASCKFKPQEIASTPASSSVSISSNAQKVLSVLPTPIPPGSTHIYASTSNQTSTHQTDEEIKVKTENPRIGSSYPYSMYFINGSNTPLDNYDSSNNLADQLAGFYTSLLKPDSSQNKHEYARL</sequence>
<feature type="region of interest" description="Disordered" evidence="1">
    <location>
        <begin position="42"/>
        <end position="63"/>
    </location>
</feature>
<proteinExistence type="predicted"/>
<reference evidence="2 3" key="1">
    <citation type="journal article" date="2018" name="MBio">
        <title>Comparative Genomics Reveals the Core Gene Toolbox for the Fungus-Insect Symbiosis.</title>
        <authorList>
            <person name="Wang Y."/>
            <person name="Stata M."/>
            <person name="Wang W."/>
            <person name="Stajich J.E."/>
            <person name="White M.M."/>
            <person name="Moncalvo J.M."/>
        </authorList>
    </citation>
    <scope>NUCLEOTIDE SEQUENCE [LARGE SCALE GENOMIC DNA]</scope>
    <source>
        <strain evidence="2 3">SC-DP-2</strain>
    </source>
</reference>
<comment type="caution">
    <text evidence="2">The sequence shown here is derived from an EMBL/GenBank/DDBJ whole genome shotgun (WGS) entry which is preliminary data.</text>
</comment>
<organism evidence="2 3">
    <name type="scientific">Smittium megazygosporum</name>
    <dbReference type="NCBI Taxonomy" id="133381"/>
    <lineage>
        <taxon>Eukaryota</taxon>
        <taxon>Fungi</taxon>
        <taxon>Fungi incertae sedis</taxon>
        <taxon>Zoopagomycota</taxon>
        <taxon>Kickxellomycotina</taxon>
        <taxon>Harpellomycetes</taxon>
        <taxon>Harpellales</taxon>
        <taxon>Legeriomycetaceae</taxon>
        <taxon>Smittium</taxon>
    </lineage>
</organism>
<evidence type="ECO:0000313" key="2">
    <source>
        <dbReference type="EMBL" id="PVV01409.1"/>
    </source>
</evidence>
<feature type="compositionally biased region" description="Polar residues" evidence="1">
    <location>
        <begin position="46"/>
        <end position="57"/>
    </location>
</feature>
<dbReference type="Proteomes" id="UP000245609">
    <property type="component" value="Unassembled WGS sequence"/>
</dbReference>
<dbReference type="EMBL" id="MBFS01001105">
    <property type="protein sequence ID" value="PVV01409.1"/>
    <property type="molecule type" value="Genomic_DNA"/>
</dbReference>
<evidence type="ECO:0000313" key="3">
    <source>
        <dbReference type="Proteomes" id="UP000245609"/>
    </source>
</evidence>
<protein>
    <submittedName>
        <fullName evidence="2">Uncharacterized protein</fullName>
    </submittedName>
</protein>
<name>A0A2T9Z9X2_9FUNG</name>
<feature type="compositionally biased region" description="Low complexity" evidence="1">
    <location>
        <begin position="14"/>
        <end position="25"/>
    </location>
</feature>
<feature type="region of interest" description="Disordered" evidence="1">
    <location>
        <begin position="1"/>
        <end position="25"/>
    </location>
</feature>